<protein>
    <recommendedName>
        <fullName evidence="1">DUF7770 domain-containing protein</fullName>
    </recommendedName>
</protein>
<dbReference type="Proteomes" id="UP001610563">
    <property type="component" value="Unassembled WGS sequence"/>
</dbReference>
<feature type="domain" description="DUF7770" evidence="1">
    <location>
        <begin position="25"/>
        <end position="173"/>
    </location>
</feature>
<evidence type="ECO:0000313" key="2">
    <source>
        <dbReference type="EMBL" id="KAL2783122.1"/>
    </source>
</evidence>
<proteinExistence type="predicted"/>
<organism evidence="2 3">
    <name type="scientific">Aspergillus keveii</name>
    <dbReference type="NCBI Taxonomy" id="714993"/>
    <lineage>
        <taxon>Eukaryota</taxon>
        <taxon>Fungi</taxon>
        <taxon>Dikarya</taxon>
        <taxon>Ascomycota</taxon>
        <taxon>Pezizomycotina</taxon>
        <taxon>Eurotiomycetes</taxon>
        <taxon>Eurotiomycetidae</taxon>
        <taxon>Eurotiales</taxon>
        <taxon>Aspergillaceae</taxon>
        <taxon>Aspergillus</taxon>
        <taxon>Aspergillus subgen. Nidulantes</taxon>
    </lineage>
</organism>
<gene>
    <name evidence="2" type="ORF">BJX66DRAFT_345215</name>
</gene>
<reference evidence="2 3" key="1">
    <citation type="submission" date="2024-07" db="EMBL/GenBank/DDBJ databases">
        <title>Section-level genome sequencing and comparative genomics of Aspergillus sections Usti and Cavernicolus.</title>
        <authorList>
            <consortium name="Lawrence Berkeley National Laboratory"/>
            <person name="Nybo J.L."/>
            <person name="Vesth T.C."/>
            <person name="Theobald S."/>
            <person name="Frisvad J.C."/>
            <person name="Larsen T.O."/>
            <person name="Kjaerboelling I."/>
            <person name="Rothschild-Mancinelli K."/>
            <person name="Lyhne E.K."/>
            <person name="Kogle M.E."/>
            <person name="Barry K."/>
            <person name="Clum A."/>
            <person name="Na H."/>
            <person name="Ledsgaard L."/>
            <person name="Lin J."/>
            <person name="Lipzen A."/>
            <person name="Kuo A."/>
            <person name="Riley R."/>
            <person name="Mondo S."/>
            <person name="Labutti K."/>
            <person name="Haridas S."/>
            <person name="Pangalinan J."/>
            <person name="Salamov A.A."/>
            <person name="Simmons B.A."/>
            <person name="Magnuson J.K."/>
            <person name="Chen J."/>
            <person name="Drula E."/>
            <person name="Henrissat B."/>
            <person name="Wiebenga A."/>
            <person name="Lubbers R.J."/>
            <person name="Gomes A.C."/>
            <person name="Makela M.R."/>
            <person name="Stajich J."/>
            <person name="Grigoriev I.V."/>
            <person name="Mortensen U.H."/>
            <person name="De Vries R.P."/>
            <person name="Baker S.E."/>
            <person name="Andersen M.R."/>
        </authorList>
    </citation>
    <scope>NUCLEOTIDE SEQUENCE [LARGE SCALE GENOMIC DNA]</scope>
    <source>
        <strain evidence="2 3">CBS 209.92</strain>
    </source>
</reference>
<name>A0ABR4FIQ3_9EURO</name>
<comment type="caution">
    <text evidence="2">The sequence shown here is derived from an EMBL/GenBank/DDBJ whole genome shotgun (WGS) entry which is preliminary data.</text>
</comment>
<keyword evidence="3" id="KW-1185">Reference proteome</keyword>
<accession>A0ABR4FIQ3</accession>
<evidence type="ECO:0000313" key="3">
    <source>
        <dbReference type="Proteomes" id="UP001610563"/>
    </source>
</evidence>
<dbReference type="EMBL" id="JBFTWV010000266">
    <property type="protein sequence ID" value="KAL2783122.1"/>
    <property type="molecule type" value="Genomic_DNA"/>
</dbReference>
<evidence type="ECO:0000259" key="1">
    <source>
        <dbReference type="Pfam" id="PF24968"/>
    </source>
</evidence>
<sequence>MDPIHFIPKSRRATILSSRITHIIAAPHHQEAATNHWCFYLATSPRTSIQLDCQPSHSIPSTVLPGGSKAYLILSELDHSIAPDVEGTYLLKLVPGREFIVSDILKLLVENGRHKYEFDFQEVGCRFWVTQQVDLFHAHGILSDGCQVEAVKNAVETLWPDRTELELDQGAYYQ</sequence>
<dbReference type="InterPro" id="IPR056672">
    <property type="entry name" value="DUF7770"/>
</dbReference>
<dbReference type="Pfam" id="PF24968">
    <property type="entry name" value="DUF7770"/>
    <property type="match status" value="1"/>
</dbReference>